<evidence type="ECO:0000256" key="1">
    <source>
        <dbReference type="SAM" id="MobiDB-lite"/>
    </source>
</evidence>
<feature type="non-terminal residue" evidence="2">
    <location>
        <position position="112"/>
    </location>
</feature>
<dbReference type="OrthoDB" id="7493574at2759"/>
<feature type="non-terminal residue" evidence="2">
    <location>
        <position position="1"/>
    </location>
</feature>
<sequence>ADYQQVKKSSSVKKTPHPPKPVKQHSPIQQTISSIDDLEARYITVPDMIPTKDYIKNILKQNNPMELSTQQKEPVTQISTQTTYTVETNNAARTYVSPTCLLVDLADTRTGE</sequence>
<feature type="compositionally biased region" description="Basic residues" evidence="1">
    <location>
        <begin position="10"/>
        <end position="23"/>
    </location>
</feature>
<evidence type="ECO:0000313" key="2">
    <source>
        <dbReference type="EMBL" id="JAT83448.1"/>
    </source>
</evidence>
<gene>
    <name evidence="2" type="ORF">g.17565</name>
</gene>
<organism evidence="2">
    <name type="scientific">Pectinophora gossypiella</name>
    <name type="common">Cotton pink bollworm</name>
    <name type="synonym">Depressaria gossypiella</name>
    <dbReference type="NCBI Taxonomy" id="13191"/>
    <lineage>
        <taxon>Eukaryota</taxon>
        <taxon>Metazoa</taxon>
        <taxon>Ecdysozoa</taxon>
        <taxon>Arthropoda</taxon>
        <taxon>Hexapoda</taxon>
        <taxon>Insecta</taxon>
        <taxon>Pterygota</taxon>
        <taxon>Neoptera</taxon>
        <taxon>Endopterygota</taxon>
        <taxon>Lepidoptera</taxon>
        <taxon>Glossata</taxon>
        <taxon>Ditrysia</taxon>
        <taxon>Gelechioidea</taxon>
        <taxon>Gelechiidae</taxon>
        <taxon>Apatetrinae</taxon>
        <taxon>Pectinophora</taxon>
    </lineage>
</organism>
<protein>
    <submittedName>
        <fullName evidence="2">Uncharacterized protein</fullName>
    </submittedName>
</protein>
<dbReference type="AlphaFoldDB" id="A0A1E1W8X8"/>
<dbReference type="EMBL" id="GDQN01007606">
    <property type="protein sequence ID" value="JAT83448.1"/>
    <property type="molecule type" value="Transcribed_RNA"/>
</dbReference>
<reference evidence="2" key="1">
    <citation type="submission" date="2015-09" db="EMBL/GenBank/DDBJ databases">
        <title>De novo assembly of Pectinophora gossypiella (Pink Bollworm) gut transcriptome.</title>
        <authorList>
            <person name="Tassone E.E."/>
        </authorList>
    </citation>
    <scope>NUCLEOTIDE SEQUENCE</scope>
</reference>
<accession>A0A1E1W8X8</accession>
<proteinExistence type="predicted"/>
<name>A0A1E1W8X8_PECGO</name>
<feature type="region of interest" description="Disordered" evidence="1">
    <location>
        <begin position="1"/>
        <end position="28"/>
    </location>
</feature>